<accession>A0ABU5Q4N7</accession>
<sequence length="311" mass="35062">MKAVSFLPAATQMIYDMGLQDLLYGVTFECPPTSRTENEILVRCVLEGKEYSSEEIDKIFSASKAQGKSLYYVEEDKLQAIAPDIVITQDVCEVCQIDTKCTQAVIDNLEKTPQILTITPQSLEDVFDSAITIAKALGREEAAYQHLAKLQQRIDSVIDKLREHRALPKRVMLLEWIEPIYNCGHWIPHQIAYAGGIDMLSNPSGDSIVTPWEKIVKYDPEVLVIAPCGFETQRSIEELHLLTNKKGWENLRAVQNKAVFVLDYDLFTQPSASTLVNGIEILAALFHPTLFNIPQSLNHKVLPIFKNYPVK</sequence>
<reference evidence="2 3" key="1">
    <citation type="submission" date="2023-12" db="EMBL/GenBank/DDBJ databases">
        <title>Novel species of the genus Arcicella isolated from rivers.</title>
        <authorList>
            <person name="Lu H."/>
        </authorList>
    </citation>
    <scope>NUCLEOTIDE SEQUENCE [LARGE SCALE GENOMIC DNA]</scope>
    <source>
        <strain evidence="2 3">KCTC 23307</strain>
    </source>
</reference>
<dbReference type="PANTHER" id="PTHR42860">
    <property type="entry name" value="VITAMIN B12-BINDING PROTEIN"/>
    <property type="match status" value="1"/>
</dbReference>
<feature type="domain" description="Fe/B12 periplasmic-binding" evidence="1">
    <location>
        <begin position="2"/>
        <end position="290"/>
    </location>
</feature>
<evidence type="ECO:0000313" key="3">
    <source>
        <dbReference type="Proteomes" id="UP001302949"/>
    </source>
</evidence>
<evidence type="ECO:0000259" key="1">
    <source>
        <dbReference type="PROSITE" id="PS50983"/>
    </source>
</evidence>
<dbReference type="PROSITE" id="PS50983">
    <property type="entry name" value="FE_B12_PBP"/>
    <property type="match status" value="1"/>
</dbReference>
<dbReference type="Gene3D" id="3.40.50.1980">
    <property type="entry name" value="Nitrogenase molybdenum iron protein domain"/>
    <property type="match status" value="2"/>
</dbReference>
<dbReference type="Proteomes" id="UP001302949">
    <property type="component" value="Unassembled WGS sequence"/>
</dbReference>
<dbReference type="EMBL" id="JAYFUM010000001">
    <property type="protein sequence ID" value="MEA5137789.1"/>
    <property type="molecule type" value="Genomic_DNA"/>
</dbReference>
<proteinExistence type="predicted"/>
<dbReference type="InterPro" id="IPR002491">
    <property type="entry name" value="ABC_transptr_periplasmic_BD"/>
</dbReference>
<dbReference type="PANTHER" id="PTHR42860:SF1">
    <property type="entry name" value="VITAMIN B12-BINDING PROTEIN"/>
    <property type="match status" value="1"/>
</dbReference>
<dbReference type="RefSeq" id="WP_323294957.1">
    <property type="nucleotide sequence ID" value="NZ_JAYFUM010000001.1"/>
</dbReference>
<evidence type="ECO:0000313" key="2">
    <source>
        <dbReference type="EMBL" id="MEA5137789.1"/>
    </source>
</evidence>
<comment type="caution">
    <text evidence="2">The sequence shown here is derived from an EMBL/GenBank/DDBJ whole genome shotgun (WGS) entry which is preliminary data.</text>
</comment>
<protein>
    <submittedName>
        <fullName evidence="2">ABC transporter substrate-binding protein</fullName>
    </submittedName>
</protein>
<keyword evidence="3" id="KW-1185">Reference proteome</keyword>
<gene>
    <name evidence="2" type="ORF">VB248_01515</name>
</gene>
<dbReference type="SUPFAM" id="SSF53807">
    <property type="entry name" value="Helical backbone' metal receptor"/>
    <property type="match status" value="1"/>
</dbReference>
<name>A0ABU5Q4N7_9BACT</name>
<dbReference type="InterPro" id="IPR051030">
    <property type="entry name" value="Vitamin_B12-ABC_binding"/>
</dbReference>
<organism evidence="2 3">
    <name type="scientific">Arcicella rigui</name>
    <dbReference type="NCBI Taxonomy" id="797020"/>
    <lineage>
        <taxon>Bacteria</taxon>
        <taxon>Pseudomonadati</taxon>
        <taxon>Bacteroidota</taxon>
        <taxon>Cytophagia</taxon>
        <taxon>Cytophagales</taxon>
        <taxon>Flectobacillaceae</taxon>
        <taxon>Arcicella</taxon>
    </lineage>
</organism>
<dbReference type="Pfam" id="PF01497">
    <property type="entry name" value="Peripla_BP_2"/>
    <property type="match status" value="1"/>
</dbReference>